<dbReference type="Proteomes" id="UP001321506">
    <property type="component" value="Unassembled WGS sequence"/>
</dbReference>
<protein>
    <submittedName>
        <fullName evidence="5">Type 1 glutamine amidotransferase-like domain-containing protein</fullName>
    </submittedName>
</protein>
<evidence type="ECO:0000256" key="4">
    <source>
        <dbReference type="ARBA" id="ARBA00022825"/>
    </source>
</evidence>
<proteinExistence type="inferred from homology"/>
<dbReference type="InterPro" id="IPR029062">
    <property type="entry name" value="Class_I_gatase-like"/>
</dbReference>
<dbReference type="Pfam" id="PF03575">
    <property type="entry name" value="Peptidase_S51"/>
    <property type="match status" value="1"/>
</dbReference>
<comment type="caution">
    <text evidence="5">The sequence shown here is derived from an EMBL/GenBank/DDBJ whole genome shotgun (WGS) entry which is preliminary data.</text>
</comment>
<evidence type="ECO:0000256" key="1">
    <source>
        <dbReference type="ARBA" id="ARBA00006534"/>
    </source>
</evidence>
<dbReference type="SUPFAM" id="SSF52317">
    <property type="entry name" value="Class I glutamine amidotransferase-like"/>
    <property type="match status" value="1"/>
</dbReference>
<comment type="similarity">
    <text evidence="1">Belongs to the peptidase S51 family.</text>
</comment>
<evidence type="ECO:0000256" key="3">
    <source>
        <dbReference type="ARBA" id="ARBA00022801"/>
    </source>
</evidence>
<keyword evidence="5" id="KW-0315">Glutamine amidotransferase</keyword>
<organism evidence="5 6">
    <name type="scientific">Ruicaihuangia caeni</name>
    <dbReference type="NCBI Taxonomy" id="3042517"/>
    <lineage>
        <taxon>Bacteria</taxon>
        <taxon>Bacillati</taxon>
        <taxon>Actinomycetota</taxon>
        <taxon>Actinomycetes</taxon>
        <taxon>Micrococcales</taxon>
        <taxon>Microbacteriaceae</taxon>
        <taxon>Ruicaihuangia</taxon>
    </lineage>
</organism>
<name>A0AAW6T288_9MICO</name>
<keyword evidence="4" id="KW-0720">Serine protease</keyword>
<dbReference type="Gene3D" id="3.40.50.880">
    <property type="match status" value="1"/>
</dbReference>
<dbReference type="EMBL" id="JASATX010000001">
    <property type="protein sequence ID" value="MDI2097434.1"/>
    <property type="molecule type" value="Genomic_DNA"/>
</dbReference>
<dbReference type="GO" id="GO:0008236">
    <property type="term" value="F:serine-type peptidase activity"/>
    <property type="evidence" value="ECO:0007669"/>
    <property type="project" value="UniProtKB-KW"/>
</dbReference>
<dbReference type="InterPro" id="IPR005320">
    <property type="entry name" value="Peptidase_S51"/>
</dbReference>
<evidence type="ECO:0000256" key="2">
    <source>
        <dbReference type="ARBA" id="ARBA00022670"/>
    </source>
</evidence>
<evidence type="ECO:0000313" key="5">
    <source>
        <dbReference type="EMBL" id="MDI2097434.1"/>
    </source>
</evidence>
<keyword evidence="3" id="KW-0378">Hydrolase</keyword>
<keyword evidence="6" id="KW-1185">Reference proteome</keyword>
<sequence length="241" mass="24842">MSIHLVGGGWPPRDAGAVFVPFLEECAQRASASGRAVPRVALVLVVAERDGGERYRDDFERMLRDAAPVEPVTSLLLEGESLETAVLSEIDGLLIGGGLTPAYLDAVEPIIGQLRLLVADGLPYLGYSAGAMIAADAAIIGGWRIGEVPVCSEQCGEDLDQVTVAAGIGLVDLSIDVHAAQWGTLTRLIAAVEAGELDSGLAIDEHTALIVGEGALRVVGTGSVWSVHGGDDGVVVATIGQ</sequence>
<accession>A0AAW6T288</accession>
<dbReference type="RefSeq" id="WP_281487230.1">
    <property type="nucleotide sequence ID" value="NZ_JASATX010000001.1"/>
</dbReference>
<gene>
    <name evidence="5" type="ORF">QF206_00435</name>
</gene>
<reference evidence="5 6" key="1">
    <citation type="submission" date="2023-04" db="EMBL/GenBank/DDBJ databases">
        <title>Klugiella caeni sp. nov. isolated from the sludge of biochemical tank.</title>
        <authorList>
            <person name="Geng K."/>
        </authorList>
    </citation>
    <scope>NUCLEOTIDE SEQUENCE [LARGE SCALE GENOMIC DNA]</scope>
    <source>
        <strain evidence="5 6">YN-L-19</strain>
    </source>
</reference>
<evidence type="ECO:0000313" key="6">
    <source>
        <dbReference type="Proteomes" id="UP001321506"/>
    </source>
</evidence>
<keyword evidence="2" id="KW-0645">Protease</keyword>
<dbReference type="AlphaFoldDB" id="A0AAW6T288"/>
<dbReference type="GO" id="GO:0006508">
    <property type="term" value="P:proteolysis"/>
    <property type="evidence" value="ECO:0007669"/>
    <property type="project" value="UniProtKB-KW"/>
</dbReference>